<dbReference type="GO" id="GO:0048471">
    <property type="term" value="C:perinuclear region of cytoplasm"/>
    <property type="evidence" value="ECO:0007669"/>
    <property type="project" value="UniProtKB-SubCell"/>
</dbReference>
<dbReference type="InterPro" id="IPR050561">
    <property type="entry name" value="PTP"/>
</dbReference>
<comment type="similarity">
    <text evidence="1 4">Belongs to the protein-tyrosine phosphatase family.</text>
</comment>
<name>A0AAV2ZKT0_PYXAD</name>
<protein>
    <recommendedName>
        <fullName evidence="4">Cyclin-dependent kinase inhibitor 3</fullName>
        <ecNumber evidence="4">3.1.3.16</ecNumber>
        <ecNumber evidence="4">3.1.3.48</ecNumber>
    </recommendedName>
</protein>
<dbReference type="PROSITE" id="PS00383">
    <property type="entry name" value="TYR_PHOSPHATASE_1"/>
    <property type="match status" value="1"/>
</dbReference>
<sequence>MGPNEFDSSDEEPAEGEPTEFAVSWLSLEPVHYAAVIGISPLPGCKFKSIRRNLLQNIEEIRVMGIQDVFVFCTLAELRKYRVPTLLQEYSKRDFVVHHYPFLDGDVPQYDECHKILDDLQVCMDNNRKALIHCYGGLGRSGLIAACLLMHMSDSITPQEAIGLVQAVRGPGAIQTIKQYNFVNEFRANLSNVLTSDENNRALSR</sequence>
<dbReference type="InterPro" id="IPR003595">
    <property type="entry name" value="Tyr_Pase_cat"/>
</dbReference>
<dbReference type="InterPro" id="IPR016130">
    <property type="entry name" value="Tyr_Pase_AS"/>
</dbReference>
<keyword evidence="4" id="KW-0963">Cytoplasm</keyword>
<dbReference type="EC" id="3.1.3.16" evidence="4"/>
<feature type="active site" description="Phosphocysteine intermediate" evidence="5">
    <location>
        <position position="134"/>
    </location>
</feature>
<dbReference type="SMART" id="SM00404">
    <property type="entry name" value="PTPc_motif"/>
    <property type="match status" value="1"/>
</dbReference>
<dbReference type="InterPro" id="IPR000387">
    <property type="entry name" value="Tyr_Pase_dom"/>
</dbReference>
<dbReference type="Pfam" id="PF05706">
    <property type="entry name" value="CDKN3"/>
    <property type="match status" value="1"/>
</dbReference>
<organism evidence="7 8">
    <name type="scientific">Pyxicephalus adspersus</name>
    <name type="common">African bullfrog</name>
    <dbReference type="NCBI Taxonomy" id="30357"/>
    <lineage>
        <taxon>Eukaryota</taxon>
        <taxon>Metazoa</taxon>
        <taxon>Chordata</taxon>
        <taxon>Craniata</taxon>
        <taxon>Vertebrata</taxon>
        <taxon>Euteleostomi</taxon>
        <taxon>Amphibia</taxon>
        <taxon>Batrachia</taxon>
        <taxon>Anura</taxon>
        <taxon>Neobatrachia</taxon>
        <taxon>Ranoidea</taxon>
        <taxon>Pyxicephalidae</taxon>
        <taxon>Pyxicephalinae</taxon>
        <taxon>Pyxicephalus</taxon>
    </lineage>
</organism>
<comment type="function">
    <text evidence="4">May play a role in cell cycle regulation. Dual specificity phosphatase active toward substrates containing either phosphotyrosine or phosphoserine residues.</text>
</comment>
<comment type="catalytic activity">
    <reaction evidence="4">
        <text>O-phospho-L-threonyl-[protein] + H2O = L-threonyl-[protein] + phosphate</text>
        <dbReference type="Rhea" id="RHEA:47004"/>
        <dbReference type="Rhea" id="RHEA-COMP:11060"/>
        <dbReference type="Rhea" id="RHEA-COMP:11605"/>
        <dbReference type="ChEBI" id="CHEBI:15377"/>
        <dbReference type="ChEBI" id="CHEBI:30013"/>
        <dbReference type="ChEBI" id="CHEBI:43474"/>
        <dbReference type="ChEBI" id="CHEBI:61977"/>
        <dbReference type="EC" id="3.1.3.16"/>
    </reaction>
</comment>
<accession>A0AAV2ZKT0</accession>
<evidence type="ECO:0000259" key="6">
    <source>
        <dbReference type="PROSITE" id="PS50056"/>
    </source>
</evidence>
<keyword evidence="8" id="KW-1185">Reference proteome</keyword>
<comment type="caution">
    <text evidence="7">The sequence shown here is derived from an EMBL/GenBank/DDBJ whole genome shotgun (WGS) entry which is preliminary data.</text>
</comment>
<comment type="subcellular location">
    <subcellularLocation>
        <location evidence="4">Cytoplasm</location>
        <location evidence="4">Perinuclear region</location>
    </subcellularLocation>
</comment>
<proteinExistence type="inferred from homology"/>
<evidence type="ECO:0000313" key="7">
    <source>
        <dbReference type="EMBL" id="DBA14719.1"/>
    </source>
</evidence>
<dbReference type="InterPro" id="IPR008425">
    <property type="entry name" value="CDK_inhib_3"/>
</dbReference>
<feature type="domain" description="Tyrosine specific protein phosphatases" evidence="6">
    <location>
        <begin position="114"/>
        <end position="181"/>
    </location>
</feature>
<dbReference type="CDD" id="cd14505">
    <property type="entry name" value="CDKN3-like"/>
    <property type="match status" value="1"/>
</dbReference>
<evidence type="ECO:0000256" key="3">
    <source>
        <dbReference type="ARBA" id="ARBA00022912"/>
    </source>
</evidence>
<dbReference type="InterPro" id="IPR022778">
    <property type="entry name" value="CDKN3"/>
</dbReference>
<evidence type="ECO:0000256" key="5">
    <source>
        <dbReference type="PIRSR" id="PIRSR037322-1"/>
    </source>
</evidence>
<dbReference type="Proteomes" id="UP001181693">
    <property type="component" value="Unassembled WGS sequence"/>
</dbReference>
<dbReference type="PROSITE" id="PS50056">
    <property type="entry name" value="TYR_PHOSPHATASE_2"/>
    <property type="match status" value="1"/>
</dbReference>
<evidence type="ECO:0000256" key="1">
    <source>
        <dbReference type="ARBA" id="ARBA00009580"/>
    </source>
</evidence>
<dbReference type="GO" id="GO:0004725">
    <property type="term" value="F:protein tyrosine phosphatase activity"/>
    <property type="evidence" value="ECO:0007669"/>
    <property type="project" value="UniProtKB-UniRule"/>
</dbReference>
<keyword evidence="4" id="KW-0131">Cell cycle</keyword>
<dbReference type="GO" id="GO:0004722">
    <property type="term" value="F:protein serine/threonine phosphatase activity"/>
    <property type="evidence" value="ECO:0007669"/>
    <property type="project" value="UniProtKB-EC"/>
</dbReference>
<dbReference type="EMBL" id="DYDO01000013">
    <property type="protein sequence ID" value="DBA14719.1"/>
    <property type="molecule type" value="Genomic_DNA"/>
</dbReference>
<dbReference type="EC" id="3.1.3.48" evidence="4"/>
<keyword evidence="3 4" id="KW-0904">Protein phosphatase</keyword>
<dbReference type="SUPFAM" id="SSF52799">
    <property type="entry name" value="(Phosphotyrosine protein) phosphatases II"/>
    <property type="match status" value="1"/>
</dbReference>
<dbReference type="PIRSF" id="PIRSF037322">
    <property type="entry name" value="CDKN3"/>
    <property type="match status" value="1"/>
</dbReference>
<dbReference type="Gene3D" id="3.90.190.10">
    <property type="entry name" value="Protein tyrosine phosphatase superfamily"/>
    <property type="match status" value="1"/>
</dbReference>
<evidence type="ECO:0000256" key="2">
    <source>
        <dbReference type="ARBA" id="ARBA00022801"/>
    </source>
</evidence>
<dbReference type="InterPro" id="IPR029021">
    <property type="entry name" value="Prot-tyrosine_phosphatase-like"/>
</dbReference>
<dbReference type="PANTHER" id="PTHR23339">
    <property type="entry name" value="TYROSINE SPECIFIC PROTEIN PHOSPHATASE AND DUAL SPECIFICITY PROTEIN PHOSPHATASE"/>
    <property type="match status" value="1"/>
</dbReference>
<dbReference type="AlphaFoldDB" id="A0AAV2ZKT0"/>
<keyword evidence="2 4" id="KW-0378">Hydrolase</keyword>
<gene>
    <name evidence="7" type="ORF">GDO54_005649</name>
</gene>
<evidence type="ECO:0000256" key="4">
    <source>
        <dbReference type="PIRNR" id="PIRNR037322"/>
    </source>
</evidence>
<dbReference type="FunFam" id="3.90.190.10:FF:000157">
    <property type="entry name" value="Protein-tyrosine phosphatase"/>
    <property type="match status" value="1"/>
</dbReference>
<evidence type="ECO:0000313" key="8">
    <source>
        <dbReference type="Proteomes" id="UP001181693"/>
    </source>
</evidence>
<reference evidence="7" key="1">
    <citation type="thesis" date="2020" institute="ProQuest LLC" country="789 East Eisenhower Parkway, Ann Arbor, MI, USA">
        <title>Comparative Genomics and Chromosome Evolution.</title>
        <authorList>
            <person name="Mudd A.B."/>
        </authorList>
    </citation>
    <scope>NUCLEOTIDE SEQUENCE</scope>
    <source>
        <strain evidence="7">1538</strain>
        <tissue evidence="7">Blood</tissue>
    </source>
</reference>